<dbReference type="EMBL" id="JAWDJW010000077">
    <property type="protein sequence ID" value="KAK3081738.1"/>
    <property type="molecule type" value="Genomic_DNA"/>
</dbReference>
<name>A0ACC3DYR9_9PEZI</name>
<accession>A0ACC3DYR9</accession>
<evidence type="ECO:0000313" key="1">
    <source>
        <dbReference type="EMBL" id="KAK3081738.1"/>
    </source>
</evidence>
<keyword evidence="2" id="KW-1185">Reference proteome</keyword>
<reference evidence="1" key="1">
    <citation type="submission" date="2024-09" db="EMBL/GenBank/DDBJ databases">
        <title>Black Yeasts Isolated from many extreme environments.</title>
        <authorList>
            <person name="Coleine C."/>
            <person name="Stajich J.E."/>
            <person name="Selbmann L."/>
        </authorList>
    </citation>
    <scope>NUCLEOTIDE SEQUENCE</scope>
    <source>
        <strain evidence="1">CCFEE 5737</strain>
    </source>
</reference>
<comment type="caution">
    <text evidence="1">The sequence shown here is derived from an EMBL/GenBank/DDBJ whole genome shotgun (WGS) entry which is preliminary data.</text>
</comment>
<protein>
    <submittedName>
        <fullName evidence="1">Uncharacterized protein</fullName>
    </submittedName>
</protein>
<dbReference type="Proteomes" id="UP001186974">
    <property type="component" value="Unassembled WGS sequence"/>
</dbReference>
<evidence type="ECO:0000313" key="2">
    <source>
        <dbReference type="Proteomes" id="UP001186974"/>
    </source>
</evidence>
<organism evidence="1 2">
    <name type="scientific">Coniosporium uncinatum</name>
    <dbReference type="NCBI Taxonomy" id="93489"/>
    <lineage>
        <taxon>Eukaryota</taxon>
        <taxon>Fungi</taxon>
        <taxon>Dikarya</taxon>
        <taxon>Ascomycota</taxon>
        <taxon>Pezizomycotina</taxon>
        <taxon>Dothideomycetes</taxon>
        <taxon>Dothideomycetes incertae sedis</taxon>
        <taxon>Coniosporium</taxon>
    </lineage>
</organism>
<proteinExistence type="predicted"/>
<gene>
    <name evidence="1" type="ORF">LTS18_003263</name>
</gene>
<sequence>MQPSDIYALTLAGLLVVASAFRLAAMVGQARFPQAVRWALKHFVYPHFYRRALGMDPPARYQALLQATYCAGTLACNIAGLDSVTEAGLRASRISVANLVPLAIASPLGYAADLVGLTIPAFARLHGCIAVMMAVQASFHVATVMAERRFKSEDPVHFTGLLTAIFCALLLIAPCFRRYWYEVFLKMHICFTALALYFLWSHLAHLQSVHRYVVLGGALTLAATSAWRLGLIICRNIRPGRPWPQAKIAWHGGTAHLKIWLPNPWEVQAGQYV</sequence>